<dbReference type="STRING" id="580340.Tlie_0310"/>
<feature type="transmembrane region" description="Helical" evidence="7">
    <location>
        <begin position="133"/>
        <end position="159"/>
    </location>
</feature>
<gene>
    <name evidence="9" type="ordered locus">Tlie_0310</name>
</gene>
<keyword evidence="2" id="KW-1003">Cell membrane</keyword>
<evidence type="ECO:0000313" key="9">
    <source>
        <dbReference type="EMBL" id="AER66048.1"/>
    </source>
</evidence>
<dbReference type="PANTHER" id="PTHR33362:SF3">
    <property type="entry name" value="SIALIC ACID TRAP TRANSPORTER PERMEASE PROTEIN SIAT"/>
    <property type="match status" value="1"/>
</dbReference>
<reference evidence="10" key="1">
    <citation type="submission" date="2011-10" db="EMBL/GenBank/DDBJ databases">
        <title>The complete genome of chromosome of Thermovirga lienii DSM 17291.</title>
        <authorList>
            <consortium name="US DOE Joint Genome Institute (JGI-PGF)"/>
            <person name="Lucas S."/>
            <person name="Copeland A."/>
            <person name="Lapidus A."/>
            <person name="Glavina del Rio T."/>
            <person name="Dalin E."/>
            <person name="Tice H."/>
            <person name="Bruce D."/>
            <person name="Goodwin L."/>
            <person name="Pitluck S."/>
            <person name="Peters L."/>
            <person name="Mikhailova N."/>
            <person name="Saunders E."/>
            <person name="Kyrpides N."/>
            <person name="Mavromatis K."/>
            <person name="Ivanova N."/>
            <person name="Last F.I."/>
            <person name="Brettin T."/>
            <person name="Detter J.C."/>
            <person name="Han C."/>
            <person name="Larimer F."/>
            <person name="Land M."/>
            <person name="Hauser L."/>
            <person name="Markowitz V."/>
            <person name="Cheng J.-F."/>
            <person name="Hugenholtz P."/>
            <person name="Woyke T."/>
            <person name="Wu D."/>
            <person name="Spring S."/>
            <person name="Schroeder M."/>
            <person name="Brambilla E.-M."/>
            <person name="Klenk H.-P."/>
            <person name="Eisen J.A."/>
        </authorList>
    </citation>
    <scope>NUCLEOTIDE SEQUENCE [LARGE SCALE GENOMIC DNA]</scope>
    <source>
        <strain evidence="10">ATCC BAA-1197 / DSM 17291 / Cas60314</strain>
    </source>
</reference>
<organism evidence="9 10">
    <name type="scientific">Thermovirga lienii (strain ATCC BAA-1197 / DSM 17291 / Cas60314)</name>
    <dbReference type="NCBI Taxonomy" id="580340"/>
    <lineage>
        <taxon>Bacteria</taxon>
        <taxon>Thermotogati</taxon>
        <taxon>Synergistota</taxon>
        <taxon>Synergistia</taxon>
        <taxon>Synergistales</taxon>
        <taxon>Thermovirgaceae</taxon>
        <taxon>Thermovirga</taxon>
    </lineage>
</organism>
<dbReference type="Pfam" id="PF06808">
    <property type="entry name" value="DctM"/>
    <property type="match status" value="1"/>
</dbReference>
<evidence type="ECO:0000256" key="4">
    <source>
        <dbReference type="ARBA" id="ARBA00022692"/>
    </source>
</evidence>
<comment type="subcellular location">
    <subcellularLocation>
        <location evidence="1">Cell inner membrane</location>
        <topology evidence="1">Multi-pass membrane protein</topology>
    </subcellularLocation>
</comment>
<evidence type="ECO:0000256" key="2">
    <source>
        <dbReference type="ARBA" id="ARBA00022475"/>
    </source>
</evidence>
<evidence type="ECO:0000256" key="5">
    <source>
        <dbReference type="ARBA" id="ARBA00022989"/>
    </source>
</evidence>
<evidence type="ECO:0000313" key="10">
    <source>
        <dbReference type="Proteomes" id="UP000005868"/>
    </source>
</evidence>
<sequence length="425" mass="44655">MMTIIALTFAVTFAIGIPLALVLGLTGLAALIAMGVPLQVVAQRMFTGIDSFPLMAVPFFILAGDIMNKGGTTIRLIRFANSLVGHIRGGLAHANVVANMLFAGISGSAVADASAIGAIMIPSMEKSGYEKDFSAALTASAATIGPIIPPSIIMVIYGVSVGVSVGGLFAAGFIPGVLLGLALMVIVYSTSKKKGYAKYDNFSLKRVAVEFKDAVWAMMAPVIILGGILGGIFTPTEAAAVAVVYSFFVGKFVFKELQWKDLPGVLLQSGITTATILLIISMANVFAWVIAANMIPLKLANLFLSITENPYVFLLLINIFLLFVGMFMETGAAIILLAPILAPVAAKLGINPLHFGFIMVLNLAIGMATPPVGVCLFVSCGITGLSLEEISKAVYPFVLAELVILMLVTYIEPISMVLPKLLGFL</sequence>
<keyword evidence="6 7" id="KW-0472">Membrane</keyword>
<evidence type="ECO:0000256" key="3">
    <source>
        <dbReference type="ARBA" id="ARBA00022519"/>
    </source>
</evidence>
<evidence type="ECO:0000256" key="7">
    <source>
        <dbReference type="SAM" id="Phobius"/>
    </source>
</evidence>
<feature type="transmembrane region" description="Helical" evidence="7">
    <location>
        <begin position="165"/>
        <end position="188"/>
    </location>
</feature>
<name>G7V6T9_THELD</name>
<feature type="transmembrane region" description="Helical" evidence="7">
    <location>
        <begin position="354"/>
        <end position="387"/>
    </location>
</feature>
<dbReference type="InterPro" id="IPR010656">
    <property type="entry name" value="DctM"/>
</dbReference>
<keyword evidence="3" id="KW-0997">Cell inner membrane</keyword>
<proteinExistence type="predicted"/>
<dbReference type="PANTHER" id="PTHR33362">
    <property type="entry name" value="SIALIC ACID TRAP TRANSPORTER PERMEASE PROTEIN SIAT-RELATED"/>
    <property type="match status" value="1"/>
</dbReference>
<feature type="transmembrane region" description="Helical" evidence="7">
    <location>
        <begin position="45"/>
        <end position="64"/>
    </location>
</feature>
<feature type="transmembrane region" description="Helical" evidence="7">
    <location>
        <begin position="311"/>
        <end position="342"/>
    </location>
</feature>
<accession>G7V6T9</accession>
<protein>
    <submittedName>
        <fullName evidence="9">TRAP dicarboxylate transporter, DctM subunit</fullName>
    </submittedName>
</protein>
<dbReference type="EMBL" id="CP003096">
    <property type="protein sequence ID" value="AER66048.1"/>
    <property type="molecule type" value="Genomic_DNA"/>
</dbReference>
<evidence type="ECO:0000256" key="1">
    <source>
        <dbReference type="ARBA" id="ARBA00004429"/>
    </source>
</evidence>
<reference evidence="9 10" key="2">
    <citation type="journal article" date="2012" name="Stand. Genomic Sci.">
        <title>Genome sequence of the moderately thermophilic, amino-acid-degrading and sulfur-reducing bacterium Thermovirga lienii type strain (Cas60314(T)).</title>
        <authorList>
            <person name="Goker M."/>
            <person name="Saunders E."/>
            <person name="Lapidus A."/>
            <person name="Nolan M."/>
            <person name="Lucas S."/>
            <person name="Hammon N."/>
            <person name="Deshpande S."/>
            <person name="Cheng J.F."/>
            <person name="Han C."/>
            <person name="Tapia R."/>
            <person name="Goodwin L.A."/>
            <person name="Pitluck S."/>
            <person name="Liolios K."/>
            <person name="Mavromatis K."/>
            <person name="Pagani I."/>
            <person name="Ivanova N."/>
            <person name="Mikhailova N."/>
            <person name="Pati A."/>
            <person name="Chen A."/>
            <person name="Palaniappan K."/>
            <person name="Land M."/>
            <person name="Chang Y.J."/>
            <person name="Jeffries C.D."/>
            <person name="Brambilla E.M."/>
            <person name="Rohde M."/>
            <person name="Spring S."/>
            <person name="Detter J.C."/>
            <person name="Woyke T."/>
            <person name="Bristow J."/>
            <person name="Eisen J.A."/>
            <person name="Markowitz V."/>
            <person name="Hugenholtz P."/>
            <person name="Kyrpides N.C."/>
            <person name="Klenk H.P."/>
        </authorList>
    </citation>
    <scope>NUCLEOTIDE SEQUENCE [LARGE SCALE GENOMIC DNA]</scope>
    <source>
        <strain evidence="10">ATCC BAA-1197 / DSM 17291 / Cas60314</strain>
    </source>
</reference>
<keyword evidence="4 7" id="KW-0812">Transmembrane</keyword>
<dbReference type="NCBIfam" id="TIGR00786">
    <property type="entry name" value="dctM"/>
    <property type="match status" value="1"/>
</dbReference>
<keyword evidence="5 7" id="KW-1133">Transmembrane helix</keyword>
<keyword evidence="10" id="KW-1185">Reference proteome</keyword>
<feature type="transmembrane region" description="Helical" evidence="7">
    <location>
        <begin position="266"/>
        <end position="291"/>
    </location>
</feature>
<dbReference type="GO" id="GO:0005886">
    <property type="term" value="C:plasma membrane"/>
    <property type="evidence" value="ECO:0007669"/>
    <property type="project" value="UniProtKB-SubCell"/>
</dbReference>
<dbReference type="InterPro" id="IPR004681">
    <property type="entry name" value="TRAP_DctM"/>
</dbReference>
<evidence type="ECO:0000259" key="8">
    <source>
        <dbReference type="Pfam" id="PF06808"/>
    </source>
</evidence>
<dbReference type="Proteomes" id="UP000005868">
    <property type="component" value="Chromosome"/>
</dbReference>
<feature type="domain" description="TRAP C4-dicarboxylate transport system permease DctM subunit" evidence="8">
    <location>
        <begin position="8"/>
        <end position="412"/>
    </location>
</feature>
<dbReference type="PIRSF" id="PIRSF006066">
    <property type="entry name" value="HI0050"/>
    <property type="match status" value="1"/>
</dbReference>
<dbReference type="eggNOG" id="COG1593">
    <property type="taxonomic scope" value="Bacteria"/>
</dbReference>
<dbReference type="GO" id="GO:0022857">
    <property type="term" value="F:transmembrane transporter activity"/>
    <property type="evidence" value="ECO:0007669"/>
    <property type="project" value="TreeGrafter"/>
</dbReference>
<dbReference type="HOGENOM" id="CLU_019824_4_1_0"/>
<dbReference type="KEGG" id="tli:Tlie_0310"/>
<dbReference type="AlphaFoldDB" id="G7V6T9"/>
<feature type="transmembrane region" description="Helical" evidence="7">
    <location>
        <begin position="393"/>
        <end position="411"/>
    </location>
</feature>
<feature type="transmembrane region" description="Helical" evidence="7">
    <location>
        <begin position="100"/>
        <end position="121"/>
    </location>
</feature>
<evidence type="ECO:0000256" key="6">
    <source>
        <dbReference type="ARBA" id="ARBA00023136"/>
    </source>
</evidence>
<dbReference type="OrthoDB" id="9785600at2"/>